<evidence type="ECO:0000256" key="3">
    <source>
        <dbReference type="ARBA" id="ARBA00007051"/>
    </source>
</evidence>
<evidence type="ECO:0000256" key="2">
    <source>
        <dbReference type="ARBA" id="ARBA00004222"/>
    </source>
</evidence>
<dbReference type="Pfam" id="PF12742">
    <property type="entry name" value="Gryzun-like"/>
    <property type="match status" value="1"/>
</dbReference>
<comment type="subcellular location">
    <subcellularLocation>
        <location evidence="2">Golgi apparatus</location>
        <location evidence="2">cis-Golgi network</location>
    </subcellularLocation>
</comment>
<dbReference type="Pfam" id="PF11817">
    <property type="entry name" value="Foie-gras_1"/>
    <property type="match status" value="1"/>
</dbReference>
<feature type="domain" description="Trafficking protein particle complex subunit 11" evidence="8">
    <location>
        <begin position="272"/>
        <end position="536"/>
    </location>
</feature>
<dbReference type="InterPro" id="IPR025876">
    <property type="entry name" value="TRAPPC11_C"/>
</dbReference>
<organism evidence="10 11">
    <name type="scientific">Galendromus occidentalis</name>
    <name type="common">western predatory mite</name>
    <dbReference type="NCBI Taxonomy" id="34638"/>
    <lineage>
        <taxon>Eukaryota</taxon>
        <taxon>Metazoa</taxon>
        <taxon>Ecdysozoa</taxon>
        <taxon>Arthropoda</taxon>
        <taxon>Chelicerata</taxon>
        <taxon>Arachnida</taxon>
        <taxon>Acari</taxon>
        <taxon>Parasitiformes</taxon>
        <taxon>Mesostigmata</taxon>
        <taxon>Gamasina</taxon>
        <taxon>Phytoseioidea</taxon>
        <taxon>Phytoseiidae</taxon>
        <taxon>Typhlodrominae</taxon>
        <taxon>Galendromus</taxon>
    </lineage>
</organism>
<dbReference type="KEGG" id="goe:100897213"/>
<dbReference type="PANTHER" id="PTHR14374:SF0">
    <property type="entry name" value="TRAFFICKING PROTEIN PARTICLE COMPLEX SUBUNIT 11"/>
    <property type="match status" value="1"/>
</dbReference>
<evidence type="ECO:0000256" key="6">
    <source>
        <dbReference type="ARBA" id="ARBA00022892"/>
    </source>
</evidence>
<evidence type="ECO:0000256" key="1">
    <source>
        <dbReference type="ARBA" id="ARBA00001995"/>
    </source>
</evidence>
<dbReference type="Proteomes" id="UP000694867">
    <property type="component" value="Unplaced"/>
</dbReference>
<evidence type="ECO:0000313" key="11">
    <source>
        <dbReference type="RefSeq" id="XP_028968422.1"/>
    </source>
</evidence>
<dbReference type="GO" id="GO:0005794">
    <property type="term" value="C:Golgi apparatus"/>
    <property type="evidence" value="ECO:0007669"/>
    <property type="project" value="UniProtKB-SubCell"/>
</dbReference>
<gene>
    <name evidence="11" type="primary">LOC100897213</name>
</gene>
<keyword evidence="7" id="KW-0333">Golgi apparatus</keyword>
<keyword evidence="6" id="KW-0931">ER-Golgi transport</keyword>
<name>A0AAJ7SGU4_9ACAR</name>
<dbReference type="GO" id="GO:0016192">
    <property type="term" value="P:vesicle-mediated transport"/>
    <property type="evidence" value="ECO:0007669"/>
    <property type="project" value="UniProtKB-KW"/>
</dbReference>
<evidence type="ECO:0000259" key="8">
    <source>
        <dbReference type="Pfam" id="PF11817"/>
    </source>
</evidence>
<dbReference type="CTD" id="38391"/>
<feature type="domain" description="Trafficking protein particle complex subunit 11 C-terminal" evidence="9">
    <location>
        <begin position="1048"/>
        <end position="1094"/>
    </location>
</feature>
<reference evidence="11" key="1">
    <citation type="submission" date="2025-08" db="UniProtKB">
        <authorList>
            <consortium name="RefSeq"/>
        </authorList>
    </citation>
    <scope>IDENTIFICATION</scope>
</reference>
<proteinExistence type="inferred from homology"/>
<sequence length="1131" mass="127369">MYFSLTLQPRPAMDVGSVPVELTTRPRANVAFCGLDLGKPEHQTVWEAFTESRGSEREFLRFTNYDLSHVFPQAKTKRTSYEAYVERGILKSNWLHKHTKLIPAVGVYFFDLDWDEGDFTTLKDQCARELLQFKKNLSGRDSRLCLVLVQRRASSPVNDNKLAAERAHDLTQACEIPLKSLFVLQYTEHLLGFVMRLETAIMDMAKSYYSGEYRRLSAQNQLLTKGSHQLLFIRHHFKMGTFQELKQDLTAAGKHYKQAYTFLAELRATDPNLLEVKTVAGIINYKICQLLFEQNSPLDAIHQLRRHIENFKTSVGPAALAFEHYAWLSRQNSLFGDLFDLAVRRGLVPIQTQHPGFYYLSAAQHALLRKKAAQQLCQAMTLFSRRQDAPDIPEPDPLIDAGSVPYYGQRPWRAAVAKGEAPDPQLEEIAIKALQYHEKHTNQSNIIIPLLSGAVSQFKKYRGPRHKRRQMVLLAEEYIANSEHDKALSILMHVLLDYRQERWPSLLTEILATALRAAYLAANPVHYLTLAIEYMSAWTDCSRELRDSLLNDVARILDGQIPTKPFADLEDKSSLWTDKLQTALKPDCPVVLDMDKLRSCIHCKAYFKSPTYSSDETIQLLVYVRSELNLDINFVSNFSVHFNHNVYDSQCAVTDPRVLGLVAGRTHTFNFTFPANQQHVGGQIKVVGVSMILGNQNWSGTAPKPLVMLKWSAASLGTQFFKLAWDPIPQKKTERESSFMELPHRLSATIAHRPARMSLKWSLEGPALCEELLPLKIELTNNESGDIGNVQATITTTSAGTNFTLDPNLAADRPSLTVDIPPIRSGSSQSVSVLVRSTEVGTKDVDLTIYYETSLNVESEGKNVLCKCHRHDVMKLSVERAFDLGGFLLSRKVSPISKIRAGEPFILAVDISSRSECGHGLELGECAVELGSNVKSIGNSNHVDSLPGSSQVLGVQLLKGETARDCYFLQADNPTETEVTSLGVFRYKWKRETYQHWNEGRFILPSPIVLTCPISLNLRTPPHARVRTPLPVQYSLLNRSDRIQEINLQMNSSEAFMFSGSKQLSLRIPPGKKEFLQYNLYPLVAGYVALPKLHLQLDPETTPVDLDSIVDEMLPAYIFVMPHGKGAKSPS</sequence>
<dbReference type="RefSeq" id="XP_028968422.1">
    <property type="nucleotide sequence ID" value="XM_029112589.1"/>
</dbReference>
<evidence type="ECO:0000256" key="4">
    <source>
        <dbReference type="ARBA" id="ARBA00021520"/>
    </source>
</evidence>
<dbReference type="InterPro" id="IPR021773">
    <property type="entry name" value="TPC11"/>
</dbReference>
<evidence type="ECO:0000256" key="5">
    <source>
        <dbReference type="ARBA" id="ARBA00022448"/>
    </source>
</evidence>
<evidence type="ECO:0000256" key="7">
    <source>
        <dbReference type="ARBA" id="ARBA00023034"/>
    </source>
</evidence>
<comment type="similarity">
    <text evidence="3">Belongs to the TRAPPC11 family.</text>
</comment>
<keyword evidence="5" id="KW-0813">Transport</keyword>
<dbReference type="AlphaFoldDB" id="A0AAJ7SGU4"/>
<evidence type="ECO:0000313" key="10">
    <source>
        <dbReference type="Proteomes" id="UP000694867"/>
    </source>
</evidence>
<dbReference type="GeneID" id="100897213"/>
<accession>A0AAJ7SGU4</accession>
<protein>
    <recommendedName>
        <fullName evidence="4">Trafficking protein particle complex subunit 11</fullName>
    </recommendedName>
</protein>
<keyword evidence="10" id="KW-1185">Reference proteome</keyword>
<evidence type="ECO:0000259" key="9">
    <source>
        <dbReference type="Pfam" id="PF12742"/>
    </source>
</evidence>
<dbReference type="PANTHER" id="PTHR14374">
    <property type="entry name" value="FOIE GRAS"/>
    <property type="match status" value="1"/>
</dbReference>
<comment type="function">
    <text evidence="1">Involved in endoplasmic reticulum to Golgi apparatus trafficking at a very early stage.</text>
</comment>